<keyword evidence="4 5" id="KW-0472">Membrane</keyword>
<evidence type="ECO:0000256" key="4">
    <source>
        <dbReference type="ARBA" id="ARBA00023136"/>
    </source>
</evidence>
<dbReference type="InterPro" id="IPR017452">
    <property type="entry name" value="GPCR_Rhodpsn_7TM"/>
</dbReference>
<evidence type="ECO:0000313" key="8">
    <source>
        <dbReference type="Proteomes" id="UP001331761"/>
    </source>
</evidence>
<feature type="transmembrane region" description="Helical" evidence="5">
    <location>
        <begin position="6"/>
        <end position="29"/>
    </location>
</feature>
<dbReference type="PANTHER" id="PTHR24224">
    <property type="entry name" value="CARDIOACCELERATORY PEPTIDE RECEPTOR-RELATED"/>
    <property type="match status" value="1"/>
</dbReference>
<organism evidence="7 8">
    <name type="scientific">Trichostrongylus colubriformis</name>
    <name type="common">Black scour worm</name>
    <dbReference type="NCBI Taxonomy" id="6319"/>
    <lineage>
        <taxon>Eukaryota</taxon>
        <taxon>Metazoa</taxon>
        <taxon>Ecdysozoa</taxon>
        <taxon>Nematoda</taxon>
        <taxon>Chromadorea</taxon>
        <taxon>Rhabditida</taxon>
        <taxon>Rhabditina</taxon>
        <taxon>Rhabditomorpha</taxon>
        <taxon>Strongyloidea</taxon>
        <taxon>Trichostrongylidae</taxon>
        <taxon>Trichostrongylus</taxon>
    </lineage>
</organism>
<evidence type="ECO:0000256" key="2">
    <source>
        <dbReference type="ARBA" id="ARBA00022692"/>
    </source>
</evidence>
<dbReference type="Pfam" id="PF10323">
    <property type="entry name" value="7TM_GPCR_Srv"/>
    <property type="match status" value="1"/>
</dbReference>
<keyword evidence="2 5" id="KW-0812">Transmembrane</keyword>
<dbReference type="InterPro" id="IPR019426">
    <property type="entry name" value="7TM_GPCR_serpentine_rcpt_Srv"/>
</dbReference>
<dbReference type="AlphaFoldDB" id="A0AAN8FB18"/>
<dbReference type="SUPFAM" id="SSF81321">
    <property type="entry name" value="Family A G protein-coupled receptor-like"/>
    <property type="match status" value="1"/>
</dbReference>
<keyword evidence="3 5" id="KW-1133">Transmembrane helix</keyword>
<feature type="transmembrane region" description="Helical" evidence="5">
    <location>
        <begin position="170"/>
        <end position="195"/>
    </location>
</feature>
<dbReference type="Gene3D" id="1.20.1070.10">
    <property type="entry name" value="Rhodopsin 7-helix transmembrane proteins"/>
    <property type="match status" value="1"/>
</dbReference>
<keyword evidence="8" id="KW-1185">Reference proteome</keyword>
<dbReference type="PANTHER" id="PTHR24224:SF17">
    <property type="entry name" value="G-PROTEIN COUPLED RECEPTORS FAMILY 1 PROFILE DOMAIN-CONTAINING PROTEIN"/>
    <property type="match status" value="1"/>
</dbReference>
<feature type="transmembrane region" description="Helical" evidence="5">
    <location>
        <begin position="41"/>
        <end position="62"/>
    </location>
</feature>
<evidence type="ECO:0000259" key="6">
    <source>
        <dbReference type="PROSITE" id="PS50262"/>
    </source>
</evidence>
<proteinExistence type="predicted"/>
<evidence type="ECO:0000313" key="7">
    <source>
        <dbReference type="EMBL" id="KAK5976371.1"/>
    </source>
</evidence>
<feature type="transmembrane region" description="Helical" evidence="5">
    <location>
        <begin position="216"/>
        <end position="234"/>
    </location>
</feature>
<evidence type="ECO:0000256" key="1">
    <source>
        <dbReference type="ARBA" id="ARBA00004370"/>
    </source>
</evidence>
<feature type="transmembrane region" description="Helical" evidence="5">
    <location>
        <begin position="254"/>
        <end position="274"/>
    </location>
</feature>
<dbReference type="GO" id="GO:0016020">
    <property type="term" value="C:membrane"/>
    <property type="evidence" value="ECO:0007669"/>
    <property type="project" value="UniProtKB-SubCell"/>
</dbReference>
<reference evidence="7 8" key="1">
    <citation type="submission" date="2019-10" db="EMBL/GenBank/DDBJ databases">
        <title>Assembly and Annotation for the nematode Trichostrongylus colubriformis.</title>
        <authorList>
            <person name="Martin J."/>
        </authorList>
    </citation>
    <scope>NUCLEOTIDE SEQUENCE [LARGE SCALE GENOMIC DNA]</scope>
    <source>
        <strain evidence="7">G859</strain>
        <tissue evidence="7">Whole worm</tissue>
    </source>
</reference>
<evidence type="ECO:0000256" key="5">
    <source>
        <dbReference type="SAM" id="Phobius"/>
    </source>
</evidence>
<protein>
    <recommendedName>
        <fullName evidence="6">G-protein coupled receptors family 1 profile domain-containing protein</fullName>
    </recommendedName>
</protein>
<sequence>MVFWWSQWVFLAVNIVSLPVYLPIIAVCIKEYKHNAAQRSFYLIIVSQGFMDLGLMASYFIFATLRLSEFCNNFFWTYKDYYIASWCFNQTYVSAILRCFGVLVISFQRYVSLCKHGHPIEQIINSSHRWVLPLLQWTVPSIVSLPLLVISNATFIAPDNLEVLLDRQTITLATSMTGLFVAITFVLCFLCYWIILRFLVKHRYSNSIALKRERRLYVQMLGLIVGFALLFVFYVLQFKFSLRSNDGPVFTMRVVFPVVSCFFSYVNAWMMFILNNDIRRKVFVLMGFQVQKVPGSVNMSTSLKVTPVGEPTRF</sequence>
<dbReference type="Proteomes" id="UP001331761">
    <property type="component" value="Unassembled WGS sequence"/>
</dbReference>
<comment type="subcellular location">
    <subcellularLocation>
        <location evidence="1">Membrane</location>
    </subcellularLocation>
</comment>
<comment type="caution">
    <text evidence="7">The sequence shown here is derived from an EMBL/GenBank/DDBJ whole genome shotgun (WGS) entry which is preliminary data.</text>
</comment>
<gene>
    <name evidence="7" type="ORF">GCK32_005524</name>
</gene>
<accession>A0AAN8FB18</accession>
<feature type="transmembrane region" description="Helical" evidence="5">
    <location>
        <begin position="130"/>
        <end position="150"/>
    </location>
</feature>
<name>A0AAN8FB18_TRICO</name>
<evidence type="ECO:0000256" key="3">
    <source>
        <dbReference type="ARBA" id="ARBA00022989"/>
    </source>
</evidence>
<dbReference type="EMBL" id="WIXE01011942">
    <property type="protein sequence ID" value="KAK5976371.1"/>
    <property type="molecule type" value="Genomic_DNA"/>
</dbReference>
<feature type="domain" description="G-protein coupled receptors family 1 profile" evidence="6">
    <location>
        <begin position="13"/>
        <end position="275"/>
    </location>
</feature>
<feature type="transmembrane region" description="Helical" evidence="5">
    <location>
        <begin position="82"/>
        <end position="105"/>
    </location>
</feature>
<dbReference type="InterPro" id="IPR052665">
    <property type="entry name" value="Neuropeptide-GPCR"/>
</dbReference>
<dbReference type="PROSITE" id="PS50262">
    <property type="entry name" value="G_PROTEIN_RECEP_F1_2"/>
    <property type="match status" value="1"/>
</dbReference>